<feature type="domain" description="Poly(A) polymerase RNA-binding" evidence="10">
    <location>
        <begin position="155"/>
        <end position="187"/>
    </location>
</feature>
<dbReference type="Proteomes" id="UP000828390">
    <property type="component" value="Unassembled WGS sequence"/>
</dbReference>
<dbReference type="SUPFAM" id="SSF81631">
    <property type="entry name" value="PAP/OAS1 substrate-binding domain"/>
    <property type="match status" value="1"/>
</dbReference>
<dbReference type="Gene3D" id="1.10.1410.10">
    <property type="match status" value="1"/>
</dbReference>
<dbReference type="FunFam" id="1.10.1410.10:FF:000001">
    <property type="entry name" value="Putative poly(A) polymerase gamma"/>
    <property type="match status" value="1"/>
</dbReference>
<keyword evidence="5" id="KW-0808">Transferase</keyword>
<feature type="domain" description="Poly(A) polymerase RNA-binding" evidence="10">
    <location>
        <begin position="190"/>
        <end position="261"/>
    </location>
</feature>
<evidence type="ECO:0000259" key="11">
    <source>
        <dbReference type="Pfam" id="PF04928"/>
    </source>
</evidence>
<dbReference type="SUPFAM" id="SSF55003">
    <property type="entry name" value="PAP/Archaeal CCA-adding enzyme, C-terminal domain"/>
    <property type="match status" value="1"/>
</dbReference>
<keyword evidence="6" id="KW-0547">Nucleotide-binding</keyword>
<evidence type="ECO:0000256" key="2">
    <source>
        <dbReference type="ARBA" id="ARBA00010912"/>
    </source>
</evidence>
<keyword evidence="13" id="KW-1185">Reference proteome</keyword>
<protein>
    <recommendedName>
        <fullName evidence="3">polynucleotide adenylyltransferase</fullName>
        <ecNumber evidence="3">2.7.7.19</ecNumber>
    </recommendedName>
</protein>
<evidence type="ECO:0000256" key="8">
    <source>
        <dbReference type="ARBA" id="ARBA00023242"/>
    </source>
</evidence>
<reference evidence="12" key="2">
    <citation type="submission" date="2020-11" db="EMBL/GenBank/DDBJ databases">
        <authorList>
            <person name="McCartney M.A."/>
            <person name="Auch B."/>
            <person name="Kono T."/>
            <person name="Mallez S."/>
            <person name="Becker A."/>
            <person name="Gohl D.M."/>
            <person name="Silverstein K.A.T."/>
            <person name="Koren S."/>
            <person name="Bechman K.B."/>
            <person name="Herman A."/>
            <person name="Abrahante J.E."/>
            <person name="Garbe J."/>
        </authorList>
    </citation>
    <scope>NUCLEOTIDE SEQUENCE</scope>
    <source>
        <strain evidence="12">Duluth1</strain>
        <tissue evidence="12">Whole animal</tissue>
    </source>
</reference>
<dbReference type="EC" id="2.7.7.19" evidence="3"/>
<dbReference type="PANTHER" id="PTHR10682">
    <property type="entry name" value="POLY A POLYMERASE"/>
    <property type="match status" value="1"/>
</dbReference>
<dbReference type="GO" id="GO:0003723">
    <property type="term" value="F:RNA binding"/>
    <property type="evidence" value="ECO:0007669"/>
    <property type="project" value="InterPro"/>
</dbReference>
<evidence type="ECO:0000256" key="9">
    <source>
        <dbReference type="ARBA" id="ARBA00048830"/>
    </source>
</evidence>
<dbReference type="EMBL" id="JAIWYP010000003">
    <property type="protein sequence ID" value="KAH3854979.1"/>
    <property type="molecule type" value="Genomic_DNA"/>
</dbReference>
<dbReference type="AlphaFoldDB" id="A0A9D4LBX0"/>
<comment type="subcellular location">
    <subcellularLocation>
        <location evidence="1">Nucleus</location>
    </subcellularLocation>
</comment>
<dbReference type="GO" id="GO:0006397">
    <property type="term" value="P:mRNA processing"/>
    <property type="evidence" value="ECO:0007669"/>
    <property type="project" value="UniProtKB-KW"/>
</dbReference>
<name>A0A9D4LBX0_DREPO</name>
<reference evidence="12" key="1">
    <citation type="journal article" date="2019" name="bioRxiv">
        <title>The Genome of the Zebra Mussel, Dreissena polymorpha: A Resource for Invasive Species Research.</title>
        <authorList>
            <person name="McCartney M.A."/>
            <person name="Auch B."/>
            <person name="Kono T."/>
            <person name="Mallez S."/>
            <person name="Zhang Y."/>
            <person name="Obille A."/>
            <person name="Becker A."/>
            <person name="Abrahante J.E."/>
            <person name="Garbe J."/>
            <person name="Badalamenti J.P."/>
            <person name="Herman A."/>
            <person name="Mangelson H."/>
            <person name="Liachko I."/>
            <person name="Sullivan S."/>
            <person name="Sone E.D."/>
            <person name="Koren S."/>
            <person name="Silverstein K.A.T."/>
            <person name="Beckman K.B."/>
            <person name="Gohl D.M."/>
        </authorList>
    </citation>
    <scope>NUCLEOTIDE SEQUENCE</scope>
    <source>
        <strain evidence="12">Duluth1</strain>
        <tissue evidence="12">Whole animal</tissue>
    </source>
</reference>
<evidence type="ECO:0000256" key="7">
    <source>
        <dbReference type="ARBA" id="ARBA00022840"/>
    </source>
</evidence>
<proteinExistence type="inferred from homology"/>
<dbReference type="GO" id="GO:1990817">
    <property type="term" value="F:poly(A) RNA polymerase activity"/>
    <property type="evidence" value="ECO:0007669"/>
    <property type="project" value="UniProtKB-EC"/>
</dbReference>
<evidence type="ECO:0000256" key="3">
    <source>
        <dbReference type="ARBA" id="ARBA00012388"/>
    </source>
</evidence>
<dbReference type="GO" id="GO:0031123">
    <property type="term" value="P:RNA 3'-end processing"/>
    <property type="evidence" value="ECO:0007669"/>
    <property type="project" value="InterPro"/>
</dbReference>
<evidence type="ECO:0000313" key="13">
    <source>
        <dbReference type="Proteomes" id="UP000828390"/>
    </source>
</evidence>
<evidence type="ECO:0000256" key="5">
    <source>
        <dbReference type="ARBA" id="ARBA00022679"/>
    </source>
</evidence>
<feature type="non-terminal residue" evidence="12">
    <location>
        <position position="272"/>
    </location>
</feature>
<dbReference type="GO" id="GO:0005524">
    <property type="term" value="F:ATP binding"/>
    <property type="evidence" value="ECO:0007669"/>
    <property type="project" value="UniProtKB-KW"/>
</dbReference>
<sequence length="272" mass="31680">MTLRAIKLWAKKKGIYSKSLCFLGGVSWAMLVARVCQLYPNAEPSTLLHKFFVFLCQWKWPEPVLLKELSMENKLNFTVWDPRINPQDRFHLMPIITPAYPCQNTTFNVTQSTRQIMMEEFQKGLKVTTDIIEQGESADWSPLFEPSNFFQKYKHGFVESKIRILVGTLERNPFIKIAHVTPESFGPSNESDGQFICKWFIGLSFNKIENQKVDLTFDIQTFTNTIYKHARHIKLYKEDMTVEIRHVKRKSLGMFVPSEVLARGAKPRPKKI</sequence>
<feature type="domain" description="Poly(A) polymerase central" evidence="11">
    <location>
        <begin position="1"/>
        <end position="145"/>
    </location>
</feature>
<evidence type="ECO:0000256" key="4">
    <source>
        <dbReference type="ARBA" id="ARBA00022664"/>
    </source>
</evidence>
<evidence type="ECO:0000313" key="12">
    <source>
        <dbReference type="EMBL" id="KAH3854979.1"/>
    </source>
</evidence>
<keyword evidence="8" id="KW-0539">Nucleus</keyword>
<dbReference type="Pfam" id="PF04926">
    <property type="entry name" value="PAP_RNA-bind"/>
    <property type="match status" value="2"/>
</dbReference>
<organism evidence="12 13">
    <name type="scientific">Dreissena polymorpha</name>
    <name type="common">Zebra mussel</name>
    <name type="synonym">Mytilus polymorpha</name>
    <dbReference type="NCBI Taxonomy" id="45954"/>
    <lineage>
        <taxon>Eukaryota</taxon>
        <taxon>Metazoa</taxon>
        <taxon>Spiralia</taxon>
        <taxon>Lophotrochozoa</taxon>
        <taxon>Mollusca</taxon>
        <taxon>Bivalvia</taxon>
        <taxon>Autobranchia</taxon>
        <taxon>Heteroconchia</taxon>
        <taxon>Euheterodonta</taxon>
        <taxon>Imparidentia</taxon>
        <taxon>Neoheterodontei</taxon>
        <taxon>Myida</taxon>
        <taxon>Dreissenoidea</taxon>
        <taxon>Dreissenidae</taxon>
        <taxon>Dreissena</taxon>
    </lineage>
</organism>
<dbReference type="InterPro" id="IPR007012">
    <property type="entry name" value="PolA_pol_cen_dom"/>
</dbReference>
<comment type="caution">
    <text evidence="12">The sequence shown here is derived from an EMBL/GenBank/DDBJ whole genome shotgun (WGS) entry which is preliminary data.</text>
</comment>
<evidence type="ECO:0000259" key="10">
    <source>
        <dbReference type="Pfam" id="PF04926"/>
    </source>
</evidence>
<keyword evidence="4" id="KW-0507">mRNA processing</keyword>
<comment type="similarity">
    <text evidence="2">Belongs to the poly(A) polymerase family.</text>
</comment>
<evidence type="ECO:0000256" key="1">
    <source>
        <dbReference type="ARBA" id="ARBA00004123"/>
    </source>
</evidence>
<dbReference type="Gene3D" id="3.30.70.590">
    <property type="entry name" value="Poly(A) polymerase predicted RNA binding domain"/>
    <property type="match status" value="1"/>
</dbReference>
<dbReference type="PANTHER" id="PTHR10682:SF10">
    <property type="entry name" value="POLYNUCLEOTIDE ADENYLYLTRANSFERASE"/>
    <property type="match status" value="1"/>
</dbReference>
<comment type="catalytic activity">
    <reaction evidence="9">
        <text>RNA(n) + ATP = RNA(n)-3'-adenine ribonucleotide + diphosphate</text>
        <dbReference type="Rhea" id="RHEA:11332"/>
        <dbReference type="Rhea" id="RHEA-COMP:14527"/>
        <dbReference type="Rhea" id="RHEA-COMP:17347"/>
        <dbReference type="ChEBI" id="CHEBI:30616"/>
        <dbReference type="ChEBI" id="CHEBI:33019"/>
        <dbReference type="ChEBI" id="CHEBI:140395"/>
        <dbReference type="ChEBI" id="CHEBI:173115"/>
        <dbReference type="EC" id="2.7.7.19"/>
    </reaction>
</comment>
<evidence type="ECO:0000256" key="6">
    <source>
        <dbReference type="ARBA" id="ARBA00022741"/>
    </source>
</evidence>
<gene>
    <name evidence="12" type="ORF">DPMN_097539</name>
</gene>
<keyword evidence="7" id="KW-0067">ATP-binding</keyword>
<dbReference type="InterPro" id="IPR011068">
    <property type="entry name" value="NuclTrfase_I-like_C"/>
</dbReference>
<dbReference type="GO" id="GO:0005634">
    <property type="term" value="C:nucleus"/>
    <property type="evidence" value="ECO:0007669"/>
    <property type="project" value="UniProtKB-SubCell"/>
</dbReference>
<accession>A0A9D4LBX0</accession>
<dbReference type="Pfam" id="PF04928">
    <property type="entry name" value="PAP_central"/>
    <property type="match status" value="1"/>
</dbReference>
<dbReference type="InterPro" id="IPR007010">
    <property type="entry name" value="PolA_pol_RNA-bd_dom"/>
</dbReference>